<keyword evidence="1 7" id="KW-0028">Amino-acid biosynthesis</keyword>
<dbReference type="InterPro" id="IPR031322">
    <property type="entry name" value="Shikimate/glucono_kinase"/>
</dbReference>
<keyword evidence="7" id="KW-0479">Metal-binding</keyword>
<feature type="binding site" evidence="7">
    <location>
        <begin position="100"/>
        <end position="105"/>
    </location>
    <ligand>
        <name>ATP</name>
        <dbReference type="ChEBI" id="CHEBI:30616"/>
    </ligand>
</feature>
<dbReference type="EMBL" id="JADKNH010000008">
    <property type="protein sequence ID" value="MBF4694277.1"/>
    <property type="molecule type" value="Genomic_DNA"/>
</dbReference>
<dbReference type="SMART" id="SM00830">
    <property type="entry name" value="CM_2"/>
    <property type="match status" value="1"/>
</dbReference>
<keyword evidence="3 7" id="KW-0547">Nucleotide-binding</keyword>
<dbReference type="PROSITE" id="PS51168">
    <property type="entry name" value="CHORISMATE_MUT_2"/>
    <property type="match status" value="1"/>
</dbReference>
<evidence type="ECO:0000256" key="2">
    <source>
        <dbReference type="ARBA" id="ARBA00022679"/>
    </source>
</evidence>
<feature type="binding site" evidence="7">
    <location>
        <position position="104"/>
    </location>
    <ligand>
        <name>Mg(2+)</name>
        <dbReference type="ChEBI" id="CHEBI:18420"/>
    </ligand>
</feature>
<feature type="domain" description="Chorismate mutase" evidence="8">
    <location>
        <begin position="1"/>
        <end position="88"/>
    </location>
</feature>
<evidence type="ECO:0000256" key="1">
    <source>
        <dbReference type="ARBA" id="ARBA00022605"/>
    </source>
</evidence>
<reference evidence="9 10" key="1">
    <citation type="submission" date="2020-11" db="EMBL/GenBank/DDBJ databases">
        <title>Fusibacter basophilias sp. nov.</title>
        <authorList>
            <person name="Qiu D."/>
        </authorList>
    </citation>
    <scope>NUCLEOTIDE SEQUENCE [LARGE SCALE GENOMIC DNA]</scope>
    <source>
        <strain evidence="9 10">Q10-2</strain>
    </source>
</reference>
<evidence type="ECO:0000256" key="7">
    <source>
        <dbReference type="HAMAP-Rule" id="MF_00109"/>
    </source>
</evidence>
<dbReference type="PANTHER" id="PTHR21087">
    <property type="entry name" value="SHIKIMATE KINASE"/>
    <property type="match status" value="1"/>
</dbReference>
<evidence type="ECO:0000256" key="5">
    <source>
        <dbReference type="ARBA" id="ARBA00022840"/>
    </source>
</evidence>
<dbReference type="RefSeq" id="WP_194702512.1">
    <property type="nucleotide sequence ID" value="NZ_JADKNH010000008.1"/>
</dbReference>
<comment type="pathway">
    <text evidence="7">Metabolic intermediate biosynthesis; chorismate biosynthesis; chorismate from D-erythrose 4-phosphate and phosphoenolpyruvate: step 5/7.</text>
</comment>
<dbReference type="InterPro" id="IPR002701">
    <property type="entry name" value="CM_II_prokaryot"/>
</dbReference>
<dbReference type="PANTHER" id="PTHR21087:SF16">
    <property type="entry name" value="SHIKIMATE KINASE 1, CHLOROPLASTIC"/>
    <property type="match status" value="1"/>
</dbReference>
<comment type="caution">
    <text evidence="7">Lacks conserved residue(s) required for the propagation of feature annotation.</text>
</comment>
<evidence type="ECO:0000259" key="8">
    <source>
        <dbReference type="PROSITE" id="PS51168"/>
    </source>
</evidence>
<evidence type="ECO:0000256" key="4">
    <source>
        <dbReference type="ARBA" id="ARBA00022777"/>
    </source>
</evidence>
<dbReference type="InterPro" id="IPR036979">
    <property type="entry name" value="CM_dom_sf"/>
</dbReference>
<dbReference type="InterPro" id="IPR000623">
    <property type="entry name" value="Shikimate_kinase/TSH1"/>
</dbReference>
<dbReference type="InterPro" id="IPR036263">
    <property type="entry name" value="Chorismate_II_sf"/>
</dbReference>
<feature type="binding site" evidence="7">
    <location>
        <position position="226"/>
    </location>
    <ligand>
        <name>substrate</name>
    </ligand>
</feature>
<feature type="binding site" evidence="7">
    <location>
        <position position="146"/>
    </location>
    <ligand>
        <name>substrate</name>
    </ligand>
</feature>
<proteinExistence type="inferred from homology"/>
<dbReference type="InterPro" id="IPR027417">
    <property type="entry name" value="P-loop_NTPase"/>
</dbReference>
<comment type="caution">
    <text evidence="9">The sequence shown here is derived from an EMBL/GenBank/DDBJ whole genome shotgun (WGS) entry which is preliminary data.</text>
</comment>
<gene>
    <name evidence="7" type="primary">aroK</name>
    <name evidence="9" type="ORF">ISU02_14230</name>
</gene>
<keyword evidence="4 7" id="KW-0418">Kinase</keyword>
<keyword evidence="7" id="KW-0460">Magnesium</keyword>
<feature type="binding site" evidence="7">
    <location>
        <position position="122"/>
    </location>
    <ligand>
        <name>substrate</name>
    </ligand>
</feature>
<comment type="similarity">
    <text evidence="7">Belongs to the shikimate kinase family.</text>
</comment>
<evidence type="ECO:0000313" key="9">
    <source>
        <dbReference type="EMBL" id="MBF4694277.1"/>
    </source>
</evidence>
<keyword evidence="2 7" id="KW-0808">Transferase</keyword>
<sequence length="272" mass="31490">MDKLTELRSEVDQCDQELAKILEKRLSIIKQIMYEKKAMGVPIFNSDREKEVVHRIGDYVVQSEFKDEIKNIHTHVLRSCRRIQSRYLFPHHIVLAGFMGTGKTTVGRELAKMLAMDQIDIDKVIEDRTRMTIAQIFETHGEAYFRELEFKTVEEMSAHKNIIIFCSGGGTVLNEKNVDNLKKSGVIVWLKASPEIILERVRAENTRPLLQNGMTIEKIESILNPRMELYRNAADIAIDTDEKSIHEISLEIVERLMHIQLDRVLPNIYEAK</sequence>
<keyword evidence="6 7" id="KW-0057">Aromatic amino acid biosynthesis</keyword>
<evidence type="ECO:0000256" key="6">
    <source>
        <dbReference type="ARBA" id="ARBA00023141"/>
    </source>
</evidence>
<comment type="catalytic activity">
    <reaction evidence="7">
        <text>shikimate + ATP = 3-phosphoshikimate + ADP + H(+)</text>
        <dbReference type="Rhea" id="RHEA:13121"/>
        <dbReference type="ChEBI" id="CHEBI:15378"/>
        <dbReference type="ChEBI" id="CHEBI:30616"/>
        <dbReference type="ChEBI" id="CHEBI:36208"/>
        <dbReference type="ChEBI" id="CHEBI:145989"/>
        <dbReference type="ChEBI" id="CHEBI:456216"/>
        <dbReference type="EC" id="2.7.1.71"/>
    </reaction>
</comment>
<dbReference type="Pfam" id="PF01202">
    <property type="entry name" value="SKI"/>
    <property type="match status" value="1"/>
</dbReference>
<name>A0ABR9ZUY8_9FIRM</name>
<dbReference type="PRINTS" id="PR01100">
    <property type="entry name" value="SHIKIMTKNASE"/>
</dbReference>
<dbReference type="Pfam" id="PF01817">
    <property type="entry name" value="CM_2"/>
    <property type="match status" value="1"/>
</dbReference>
<feature type="binding site" evidence="7">
    <location>
        <position position="169"/>
    </location>
    <ligand>
        <name>substrate</name>
    </ligand>
</feature>
<feature type="binding site" evidence="7">
    <location>
        <position position="207"/>
    </location>
    <ligand>
        <name>ATP</name>
        <dbReference type="ChEBI" id="CHEBI:30616"/>
    </ligand>
</feature>
<keyword evidence="7" id="KW-0963">Cytoplasm</keyword>
<dbReference type="Gene3D" id="3.40.50.300">
    <property type="entry name" value="P-loop containing nucleotide triphosphate hydrolases"/>
    <property type="match status" value="1"/>
</dbReference>
<comment type="function">
    <text evidence="7">Catalyzes the specific phosphorylation of the 3-hydroxyl group of shikimic acid using ATP as a cosubstrate.</text>
</comment>
<keyword evidence="5 7" id="KW-0067">ATP-binding</keyword>
<evidence type="ECO:0000256" key="3">
    <source>
        <dbReference type="ARBA" id="ARBA00022741"/>
    </source>
</evidence>
<dbReference type="Proteomes" id="UP000614200">
    <property type="component" value="Unassembled WGS sequence"/>
</dbReference>
<comment type="subcellular location">
    <subcellularLocation>
        <location evidence="7">Cytoplasm</location>
    </subcellularLocation>
</comment>
<keyword evidence="10" id="KW-1185">Reference proteome</keyword>
<dbReference type="Gene3D" id="1.20.59.10">
    <property type="entry name" value="Chorismate mutase"/>
    <property type="match status" value="1"/>
</dbReference>
<dbReference type="SUPFAM" id="SSF52540">
    <property type="entry name" value="P-loop containing nucleoside triphosphate hydrolases"/>
    <property type="match status" value="1"/>
</dbReference>
<dbReference type="CDD" id="cd00464">
    <property type="entry name" value="SK"/>
    <property type="match status" value="1"/>
</dbReference>
<comment type="cofactor">
    <cofactor evidence="7">
        <name>Mg(2+)</name>
        <dbReference type="ChEBI" id="CHEBI:18420"/>
    </cofactor>
    <text evidence="7">Binds 1 Mg(2+) ion per subunit.</text>
</comment>
<evidence type="ECO:0000313" key="10">
    <source>
        <dbReference type="Proteomes" id="UP000614200"/>
    </source>
</evidence>
<dbReference type="SUPFAM" id="SSF48600">
    <property type="entry name" value="Chorismate mutase II"/>
    <property type="match status" value="1"/>
</dbReference>
<comment type="subunit">
    <text evidence="7">Monomer.</text>
</comment>
<protein>
    <recommendedName>
        <fullName evidence="7">Shikimate kinase</fullName>
        <shortName evidence="7">SK</shortName>
        <ecNumber evidence="7">2.7.1.71</ecNumber>
    </recommendedName>
</protein>
<dbReference type="EC" id="2.7.1.71" evidence="7"/>
<dbReference type="HAMAP" id="MF_00109">
    <property type="entry name" value="Shikimate_kinase"/>
    <property type="match status" value="1"/>
</dbReference>
<organism evidence="9 10">
    <name type="scientific">Fusibacter ferrireducens</name>
    <dbReference type="NCBI Taxonomy" id="2785058"/>
    <lineage>
        <taxon>Bacteria</taxon>
        <taxon>Bacillati</taxon>
        <taxon>Bacillota</taxon>
        <taxon>Clostridia</taxon>
        <taxon>Eubacteriales</taxon>
        <taxon>Eubacteriales Family XII. Incertae Sedis</taxon>
        <taxon>Fusibacter</taxon>
    </lineage>
</organism>
<accession>A0ABR9ZUY8</accession>